<evidence type="ECO:0000313" key="2">
    <source>
        <dbReference type="EMBL" id="ROU04494.1"/>
    </source>
</evidence>
<accession>A0A3N2RAK1</accession>
<organism evidence="2 3">
    <name type="scientific">Lysobacter enzymogenes</name>
    <dbReference type="NCBI Taxonomy" id="69"/>
    <lineage>
        <taxon>Bacteria</taxon>
        <taxon>Pseudomonadati</taxon>
        <taxon>Pseudomonadota</taxon>
        <taxon>Gammaproteobacteria</taxon>
        <taxon>Lysobacterales</taxon>
        <taxon>Lysobacteraceae</taxon>
        <taxon>Lysobacter</taxon>
    </lineage>
</organism>
<gene>
    <name evidence="2" type="ORF">D9T17_23660</name>
</gene>
<evidence type="ECO:0000313" key="3">
    <source>
        <dbReference type="Proteomes" id="UP000275910"/>
    </source>
</evidence>
<dbReference type="Proteomes" id="UP000275910">
    <property type="component" value="Unassembled WGS sequence"/>
</dbReference>
<comment type="caution">
    <text evidence="2">The sequence shown here is derived from an EMBL/GenBank/DDBJ whole genome shotgun (WGS) entry which is preliminary data.</text>
</comment>
<protein>
    <submittedName>
        <fullName evidence="2">Uncharacterized protein</fullName>
    </submittedName>
</protein>
<name>A0A3N2RAK1_LYSEN</name>
<feature type="compositionally biased region" description="Basic and acidic residues" evidence="1">
    <location>
        <begin position="50"/>
        <end position="61"/>
    </location>
</feature>
<proteinExistence type="predicted"/>
<feature type="compositionally biased region" description="Basic and acidic residues" evidence="1">
    <location>
        <begin position="32"/>
        <end position="41"/>
    </location>
</feature>
<dbReference type="AlphaFoldDB" id="A0A3N2RAK1"/>
<sequence length="109" mass="12176">MAVGSCSAGIREEGRRAVEAGFAAAMRLPPRRPREGGDPGLHRGMAAKSLDPRLRGDDGRAQARRVRHAARLNAPRTAAARSRWRSAGARNASARRWRRWRCRRARRRG</sequence>
<dbReference type="EMBL" id="RCTY01000060">
    <property type="protein sequence ID" value="ROU04494.1"/>
    <property type="molecule type" value="Genomic_DNA"/>
</dbReference>
<reference evidence="2 3" key="1">
    <citation type="submission" date="2018-10" db="EMBL/GenBank/DDBJ databases">
        <title>The genome of Lysobacter enzymogenes OH11.</title>
        <authorList>
            <person name="Liu F."/>
            <person name="Zhao Y."/>
            <person name="Qian G."/>
            <person name="Chen Y."/>
            <person name="Xu H."/>
        </authorList>
    </citation>
    <scope>NUCLEOTIDE SEQUENCE [LARGE SCALE GENOMIC DNA]</scope>
    <source>
        <strain evidence="2 3">OH11</strain>
    </source>
</reference>
<evidence type="ECO:0000256" key="1">
    <source>
        <dbReference type="SAM" id="MobiDB-lite"/>
    </source>
</evidence>
<feature type="region of interest" description="Disordered" evidence="1">
    <location>
        <begin position="26"/>
        <end position="61"/>
    </location>
</feature>